<dbReference type="Gene3D" id="3.50.30.10">
    <property type="entry name" value="Phosphohistidine domain"/>
    <property type="match status" value="1"/>
</dbReference>
<dbReference type="SUPFAM" id="SSF52009">
    <property type="entry name" value="Phosphohistidine domain"/>
    <property type="match status" value="1"/>
</dbReference>
<evidence type="ECO:0000259" key="1">
    <source>
        <dbReference type="Pfam" id="PF00391"/>
    </source>
</evidence>
<protein>
    <recommendedName>
        <fullName evidence="1">PEP-utilising enzyme mobile domain-containing protein</fullName>
    </recommendedName>
</protein>
<feature type="domain" description="PEP-utilising enzyme mobile" evidence="1">
    <location>
        <begin position="41"/>
        <end position="110"/>
    </location>
</feature>
<dbReference type="InterPro" id="IPR008279">
    <property type="entry name" value="PEP-util_enz_mobile_dom"/>
</dbReference>
<dbReference type="PANTHER" id="PTHR22931">
    <property type="entry name" value="PHOSPHOENOLPYRUVATE DIKINASE-RELATED"/>
    <property type="match status" value="1"/>
</dbReference>
<sequence>VSPDFGVEPEHTGLPASPGIISGRIVLSSKQAVEMAKIGSVILIRKITETKDIAGIDAAAGVITELGGVTCHAAVCARAVNTPCVVGVEGILMSVAMDKPVIVTIDGSTGKIWFDTDVPVHNTGANEAIETMLGWAFEAAEMTRQTDTLTGPRQYVMCGAWANKPGARTASLKTLCADETSMADVVFDLSSYGYCYHEEDDGLTTMFGLKPTSHGEVSMTCEVDMLLSVNGRGAMVYLPGDLRTRGPEFKQAGYRVVPEVETLADVFGADGMMTMTDENMKKVFGGYAALLRLLSMMEDAGTPMAMLEQPMNEDELAYKVFGVGY</sequence>
<dbReference type="Pfam" id="PF00391">
    <property type="entry name" value="PEP-utilizers"/>
    <property type="match status" value="1"/>
</dbReference>
<name>A0A0F9GWQ2_9ZZZZ</name>
<proteinExistence type="predicted"/>
<dbReference type="GO" id="GO:0050242">
    <property type="term" value="F:pyruvate, phosphate dikinase activity"/>
    <property type="evidence" value="ECO:0007669"/>
    <property type="project" value="InterPro"/>
</dbReference>
<organism evidence="2">
    <name type="scientific">marine sediment metagenome</name>
    <dbReference type="NCBI Taxonomy" id="412755"/>
    <lineage>
        <taxon>unclassified sequences</taxon>
        <taxon>metagenomes</taxon>
        <taxon>ecological metagenomes</taxon>
    </lineage>
</organism>
<comment type="caution">
    <text evidence="2">The sequence shown here is derived from an EMBL/GenBank/DDBJ whole genome shotgun (WGS) entry which is preliminary data.</text>
</comment>
<accession>A0A0F9GWQ2</accession>
<dbReference type="EMBL" id="LAZR01026812">
    <property type="protein sequence ID" value="KKL67587.1"/>
    <property type="molecule type" value="Genomic_DNA"/>
</dbReference>
<dbReference type="InterPro" id="IPR036637">
    <property type="entry name" value="Phosphohistidine_dom_sf"/>
</dbReference>
<feature type="non-terminal residue" evidence="2">
    <location>
        <position position="1"/>
    </location>
</feature>
<dbReference type="InterPro" id="IPR010121">
    <property type="entry name" value="Pyruvate_phosphate_dikinase"/>
</dbReference>
<gene>
    <name evidence="2" type="ORF">LCGC14_2133520</name>
</gene>
<dbReference type="AlphaFoldDB" id="A0A0F9GWQ2"/>
<evidence type="ECO:0000313" key="2">
    <source>
        <dbReference type="EMBL" id="KKL67587.1"/>
    </source>
</evidence>
<reference evidence="2" key="1">
    <citation type="journal article" date="2015" name="Nature">
        <title>Complex archaea that bridge the gap between prokaryotes and eukaryotes.</title>
        <authorList>
            <person name="Spang A."/>
            <person name="Saw J.H."/>
            <person name="Jorgensen S.L."/>
            <person name="Zaremba-Niedzwiedzka K."/>
            <person name="Martijn J."/>
            <person name="Lind A.E."/>
            <person name="van Eijk R."/>
            <person name="Schleper C."/>
            <person name="Guy L."/>
            <person name="Ettema T.J."/>
        </authorList>
    </citation>
    <scope>NUCLEOTIDE SEQUENCE</scope>
</reference>
<dbReference type="PANTHER" id="PTHR22931:SF9">
    <property type="entry name" value="PYRUVATE, PHOSPHATE DIKINASE 1, CHLOROPLASTIC"/>
    <property type="match status" value="1"/>
</dbReference>